<proteinExistence type="predicted"/>
<reference evidence="1 2" key="1">
    <citation type="submission" date="2018-06" db="EMBL/GenBank/DDBJ databases">
        <title>Spongiibacterium sp. HME9304 Genome sequencing and assembly.</title>
        <authorList>
            <person name="Kang H."/>
            <person name="Kim H."/>
            <person name="Joh K."/>
        </authorList>
    </citation>
    <scope>NUCLEOTIDE SEQUENCE [LARGE SCALE GENOMIC DNA]</scope>
    <source>
        <strain evidence="1 2">HME9304</strain>
    </source>
</reference>
<accession>A0A2Z4LNI7</accession>
<dbReference type="Proteomes" id="UP000248536">
    <property type="component" value="Chromosome"/>
</dbReference>
<dbReference type="Gene3D" id="2.60.20.10">
    <property type="entry name" value="Crystallins"/>
    <property type="match status" value="1"/>
</dbReference>
<keyword evidence="2" id="KW-1185">Reference proteome</keyword>
<dbReference type="KEGG" id="spon:HME9304_00400"/>
<name>A0A2Z4LNI7_9FLAO</name>
<evidence type="ECO:0000313" key="2">
    <source>
        <dbReference type="Proteomes" id="UP000248536"/>
    </source>
</evidence>
<gene>
    <name evidence="1" type="ORF">HME9304_00400</name>
</gene>
<organism evidence="1 2">
    <name type="scientific">Flagellimonas maritima</name>
    <dbReference type="NCBI Taxonomy" id="1383885"/>
    <lineage>
        <taxon>Bacteria</taxon>
        <taxon>Pseudomonadati</taxon>
        <taxon>Bacteroidota</taxon>
        <taxon>Flavobacteriia</taxon>
        <taxon>Flavobacteriales</taxon>
        <taxon>Flavobacteriaceae</taxon>
        <taxon>Flagellimonas</taxon>
    </lineage>
</organism>
<dbReference type="EMBL" id="CP030104">
    <property type="protein sequence ID" value="AWX43412.1"/>
    <property type="molecule type" value="Genomic_DNA"/>
</dbReference>
<evidence type="ECO:0000313" key="1">
    <source>
        <dbReference type="EMBL" id="AWX43412.1"/>
    </source>
</evidence>
<protein>
    <submittedName>
        <fullName evidence="1">Uncharacterized protein</fullName>
    </submittedName>
</protein>
<sequence>MVFMINSEINKPLFFSNKEKAEGFSQNLSVIKLLNTKYGSIQDGLSKIQGVEISNKNIQGVANKSVNPTFTIARSHLLNIPKYTISVFSRWSTRHLLSNQCTTGGIDFDNEISSVSVDAGLEIQFFEDPDYKGKLLWISAINEPLYIANLRDLKKEYTRIVDGDLWSGSQCGWACSSWNDKITSVNAYKTSFSSLPRNTSNTCP</sequence>
<dbReference type="AlphaFoldDB" id="A0A2Z4LNI7"/>